<proteinExistence type="inferred from homology"/>
<dbReference type="InterPro" id="IPR036390">
    <property type="entry name" value="WH_DNA-bd_sf"/>
</dbReference>
<keyword evidence="2" id="KW-0805">Transcription regulation</keyword>
<evidence type="ECO:0000313" key="6">
    <source>
        <dbReference type="EMBL" id="MBF5057220.1"/>
    </source>
</evidence>
<gene>
    <name evidence="6" type="ORF">Y5W_02514</name>
</gene>
<dbReference type="EMBL" id="ARXX01000039">
    <property type="protein sequence ID" value="MBF5057220.1"/>
    <property type="molecule type" value="Genomic_DNA"/>
</dbReference>
<comment type="similarity">
    <text evidence="1">Belongs to the LysR transcriptional regulatory family.</text>
</comment>
<feature type="domain" description="HTH lysR-type" evidence="5">
    <location>
        <begin position="1"/>
        <end position="59"/>
    </location>
</feature>
<dbReference type="InterPro" id="IPR005119">
    <property type="entry name" value="LysR_subst-bd"/>
</dbReference>
<name>A0ABS0AVA2_9GAMM</name>
<evidence type="ECO:0000313" key="7">
    <source>
        <dbReference type="Proteomes" id="UP000662703"/>
    </source>
</evidence>
<dbReference type="Proteomes" id="UP000662703">
    <property type="component" value="Unassembled WGS sequence"/>
</dbReference>
<dbReference type="Pfam" id="PF00126">
    <property type="entry name" value="HTH_1"/>
    <property type="match status" value="1"/>
</dbReference>
<reference evidence="6 7" key="1">
    <citation type="submission" date="2012-09" db="EMBL/GenBank/DDBJ databases">
        <title>Genome Sequence of alkane-degrading Bacterium Alcanivorax sp. 521-1.</title>
        <authorList>
            <person name="Lai Q."/>
            <person name="Shao Z."/>
        </authorList>
    </citation>
    <scope>NUCLEOTIDE SEQUENCE [LARGE SCALE GENOMIC DNA]</scope>
    <source>
        <strain evidence="6 7">521-1</strain>
    </source>
</reference>
<evidence type="ECO:0000256" key="2">
    <source>
        <dbReference type="ARBA" id="ARBA00023015"/>
    </source>
</evidence>
<dbReference type="SUPFAM" id="SSF53850">
    <property type="entry name" value="Periplasmic binding protein-like II"/>
    <property type="match status" value="1"/>
</dbReference>
<keyword evidence="7" id="KW-1185">Reference proteome</keyword>
<dbReference type="PANTHER" id="PTHR30537:SF72">
    <property type="entry name" value="LYSR FAMILY TRANSCRIPTIONAL REGULATOR"/>
    <property type="match status" value="1"/>
</dbReference>
<dbReference type="InterPro" id="IPR058163">
    <property type="entry name" value="LysR-type_TF_proteobact-type"/>
</dbReference>
<dbReference type="Gene3D" id="3.40.190.290">
    <property type="match status" value="1"/>
</dbReference>
<dbReference type="Gene3D" id="1.10.10.10">
    <property type="entry name" value="Winged helix-like DNA-binding domain superfamily/Winged helix DNA-binding domain"/>
    <property type="match status" value="1"/>
</dbReference>
<dbReference type="RefSeq" id="WP_194865500.1">
    <property type="nucleotide sequence ID" value="NZ_ARXX01000039.1"/>
</dbReference>
<evidence type="ECO:0000256" key="3">
    <source>
        <dbReference type="ARBA" id="ARBA00023125"/>
    </source>
</evidence>
<dbReference type="PROSITE" id="PS50931">
    <property type="entry name" value="HTH_LYSR"/>
    <property type="match status" value="1"/>
</dbReference>
<dbReference type="Pfam" id="PF03466">
    <property type="entry name" value="LysR_substrate"/>
    <property type="match status" value="1"/>
</dbReference>
<comment type="caution">
    <text evidence="6">The sequence shown here is derived from an EMBL/GenBank/DDBJ whole genome shotgun (WGS) entry which is preliminary data.</text>
</comment>
<protein>
    <submittedName>
        <fullName evidence="6">LysR family transcriptional regulator</fullName>
    </submittedName>
</protein>
<dbReference type="InterPro" id="IPR000847">
    <property type="entry name" value="LysR_HTH_N"/>
</dbReference>
<dbReference type="CDD" id="cd08472">
    <property type="entry name" value="PBP2_CrgA_like_3"/>
    <property type="match status" value="1"/>
</dbReference>
<evidence type="ECO:0000256" key="4">
    <source>
        <dbReference type="ARBA" id="ARBA00023163"/>
    </source>
</evidence>
<sequence length="302" mass="33551">MDRFKAMLVFTRVVETGSFTRAADTLEMPRATVTTAVQQLEAHLGTRLLHRTTRRVSPTLDGGAYYERCLHVLDALADAEAPLTEQQRPRGRVRVNLPGHPARRLIIPSLPAFLERYPDIELEIGISDRPVDLIEERVDCALRVGPLPDSGLVARRVGEVEEVNCASPAYLERHGVPRTPEDLARHRVVRYHAARTGRPLRWEYGDADGRVHYLDPPGSITVDNTEAYVAAALAGLGLVQIPLHGCHGYLAGGDLVEVMPEYRPRPSLVSVVYPHNRHLSGKVTVFVDWLIELLRGQPGVRA</sequence>
<dbReference type="SUPFAM" id="SSF46785">
    <property type="entry name" value="Winged helix' DNA-binding domain"/>
    <property type="match status" value="1"/>
</dbReference>
<evidence type="ECO:0000259" key="5">
    <source>
        <dbReference type="PROSITE" id="PS50931"/>
    </source>
</evidence>
<dbReference type="InterPro" id="IPR036388">
    <property type="entry name" value="WH-like_DNA-bd_sf"/>
</dbReference>
<keyword evidence="3" id="KW-0238">DNA-binding</keyword>
<accession>A0ABS0AVA2</accession>
<evidence type="ECO:0000256" key="1">
    <source>
        <dbReference type="ARBA" id="ARBA00009437"/>
    </source>
</evidence>
<dbReference type="PANTHER" id="PTHR30537">
    <property type="entry name" value="HTH-TYPE TRANSCRIPTIONAL REGULATOR"/>
    <property type="match status" value="1"/>
</dbReference>
<keyword evidence="4" id="KW-0804">Transcription</keyword>
<organism evidence="6 7">
    <name type="scientific">Alloalcanivorax profundimaris</name>
    <dbReference type="NCBI Taxonomy" id="2735259"/>
    <lineage>
        <taxon>Bacteria</taxon>
        <taxon>Pseudomonadati</taxon>
        <taxon>Pseudomonadota</taxon>
        <taxon>Gammaproteobacteria</taxon>
        <taxon>Oceanospirillales</taxon>
        <taxon>Alcanivoracaceae</taxon>
        <taxon>Alloalcanivorax</taxon>
    </lineage>
</organism>